<gene>
    <name evidence="1" type="ORF">FUSPEROL_02206</name>
</gene>
<protein>
    <submittedName>
        <fullName evidence="1">Uncharacterized protein</fullName>
    </submittedName>
</protein>
<dbReference type="RefSeq" id="WP_005975087.1">
    <property type="nucleotide sequence ID" value="NZ_GG665898.1"/>
</dbReference>
<dbReference type="STRING" id="546275.FUSPEROL_02206"/>
<comment type="caution">
    <text evidence="1">The sequence shown here is derived from an EMBL/GenBank/DDBJ whole genome shotgun (WGS) entry which is preliminary data.</text>
</comment>
<evidence type="ECO:0000313" key="2">
    <source>
        <dbReference type="Proteomes" id="UP000003748"/>
    </source>
</evidence>
<proteinExistence type="predicted"/>
<dbReference type="GeneID" id="78420371"/>
<reference evidence="1 2" key="1">
    <citation type="submission" date="2010-02" db="EMBL/GenBank/DDBJ databases">
        <authorList>
            <person name="Weinstock G."/>
            <person name="Sodergren E."/>
            <person name="Clifton S."/>
            <person name="Fulton L."/>
            <person name="Fulton B."/>
            <person name="Courtney L."/>
            <person name="Fronick C."/>
            <person name="Harrison M."/>
            <person name="Strong C."/>
            <person name="Farmer C."/>
            <person name="Delahaunty K."/>
            <person name="Markovic C."/>
            <person name="Hall O."/>
            <person name="Minx P."/>
            <person name="Tomlinson C."/>
            <person name="Mitreva M."/>
            <person name="Nelson J."/>
            <person name="Hou S."/>
            <person name="Wollam A."/>
            <person name="Pepin K.H."/>
            <person name="Johnson M."/>
            <person name="Bhonagiri V."/>
            <person name="Zhang X."/>
            <person name="Suruliraj S."/>
            <person name="Warren W."/>
            <person name="Chinwalla A."/>
            <person name="Mardis E.R."/>
            <person name="Wilson R.K."/>
        </authorList>
    </citation>
    <scope>NUCLEOTIDE SEQUENCE [LARGE SCALE GENOMIC DNA]</scope>
    <source>
        <strain evidence="1 2">ATCC 33693</strain>
    </source>
</reference>
<name>D4CXU9_9FUSO</name>
<dbReference type="HOGENOM" id="CLU_252303_0_0_0"/>
<accession>D4CXU9</accession>
<organism evidence="1 2">
    <name type="scientific">Fusobacterium periodonticum ATCC 33693</name>
    <dbReference type="NCBI Taxonomy" id="546275"/>
    <lineage>
        <taxon>Bacteria</taxon>
        <taxon>Fusobacteriati</taxon>
        <taxon>Fusobacteriota</taxon>
        <taxon>Fusobacteriia</taxon>
        <taxon>Fusobacteriales</taxon>
        <taxon>Fusobacteriaceae</taxon>
        <taxon>Fusobacterium</taxon>
    </lineage>
</organism>
<evidence type="ECO:0000313" key="1">
    <source>
        <dbReference type="EMBL" id="EFE85848.1"/>
    </source>
</evidence>
<dbReference type="EMBL" id="ACJY01000101">
    <property type="protein sequence ID" value="EFE85848.1"/>
    <property type="molecule type" value="Genomic_DNA"/>
</dbReference>
<dbReference type="Proteomes" id="UP000003748">
    <property type="component" value="Unassembled WGS sequence"/>
</dbReference>
<sequence>MQYFFNLFNSEKVENFIYEENKNIKTNLNFFNVKFYLEDLTDLEISDCELIIEKENEGKYNFNNKISGKIEEGLVEFKNAEFKNAIEGLSNYRIYFELKQGGITVLSTKKDPINFTLYMKAIDFDINFKDAIKLNDIYELQKENLEELIFEFSVNNFNNFQYYYEINSKEEIAPRDYKILSNNTLLINESLNIEHFKDGFTYLHFFLKDSFENIKYKKYKITTKNNTFTLLNILNKEITLSKLDEEFSIFYESRNITQLKPIIQYKVNGESFQKEGTNIGTFNQDKKMFLLNLKEQFSNIESNEILLFFILNNNEKFISNEVFISIDNEEPEVEIQEYYLIKNKEVNELTISGKIIDKNLFFLGNSVKTIKPKTKLLFINSELNLLKVVFSNGEEKYLEKFSNYYTCETKNLTFEVFDVDNNQVNKNNIKYLNTTDENKHFYIWLDKNKLSLFEQNLLNTQNSIKIKGNEIEAFIISQEQLVFDNIILLKATLSPTATGILEFDLGVDGLEYSFLYHLNNSNISLEMNNKKQLILDFKNTELIISKSEKTNILKYNNSKILSKKIGIFNGYINLLGISYNKEKFVSEFNSLFFDEELNKNITDNVYFKPTIKKDNKKFDFNFYNCKRISNDIFNFDLTLNVEDGINEYKLIFNDMLENKIEKKVTIEKNYKDIIAELDKSKKKNFNVYYNKDICNIVSRSDTVTINFILKNETKILKEKDTLITVKGEDIIKYQKIPVSNKERTFSITFKCEDKEKFFTIYQEELGIKLMKLSIQKKNELYLNVPEKIYSGLNSYNLRIEKDSFSKVSVNFINPNFTTNIKENNIEIIRNNNINMLEELEMEINVFDEEKNYKTISKNIKCYFYNDNLIDEYFILNSQRNLINDYLFDVQFILNNSNSIEYFRVYDPFESNLRKKFKYGKINGNTCIVEGITAPITPSSFFVEFKIKNTDIVVRQEIFKDNPIKLFNDEENFKVSISFDKKIIVNVIQKEILNYKIKIKENDNLIKEQILNKKVENIVINKDSNNRIAFIETEILNKNNKIIFFKKTLINFDDNTKHNAKLENFENWNIKSKILIRNINLINTEENLNYQLLIINEINEKQEINLNKGNNSIPQLKEGLYIFELISIKYNFRKVVQKYFVEVFDDLEQVVNFSDGYWKFNPINSIEVKNNSKVDFKFLEPILVHITENTKTTINPTYIGNNIKFDFNKEIGLNRFIYKDKIQTIELTPCFLNKLSEKFVFIYDFTTKNKTLFFKNNKDIILNEIEDVYFRTKNCDEIIIKPYKLRNEINRFVKEDDEIKIFKEFIPCEIDFYYKNSKKETIKIELEVQDKLIVPFWNTREEKFINIVPFKIRSNSFVKDKIQLTLKNRTRHFLYNYTIFNAKSLNKKEFLDLNLDEQEEFIKDVSAKVFEQNRSIDIDLLKKEIINELKKLED</sequence>